<dbReference type="AlphaFoldDB" id="A0A8E2ENK5"/>
<dbReference type="Proteomes" id="UP000250140">
    <property type="component" value="Unassembled WGS sequence"/>
</dbReference>
<gene>
    <name evidence="1" type="ORF">AOQ84DRAFT_383346</name>
</gene>
<name>A0A8E2ENK5_9PEZI</name>
<proteinExistence type="predicted"/>
<evidence type="ECO:0000313" key="2">
    <source>
        <dbReference type="Proteomes" id="UP000250140"/>
    </source>
</evidence>
<protein>
    <submittedName>
        <fullName evidence="1">Uncharacterized protein</fullName>
    </submittedName>
</protein>
<reference evidence="1 2" key="1">
    <citation type="journal article" date="2016" name="Nat. Commun.">
        <title>Ectomycorrhizal ecology is imprinted in the genome of the dominant symbiotic fungus Cenococcum geophilum.</title>
        <authorList>
            <consortium name="DOE Joint Genome Institute"/>
            <person name="Peter M."/>
            <person name="Kohler A."/>
            <person name="Ohm R.A."/>
            <person name="Kuo A."/>
            <person name="Krutzmann J."/>
            <person name="Morin E."/>
            <person name="Arend M."/>
            <person name="Barry K.W."/>
            <person name="Binder M."/>
            <person name="Choi C."/>
            <person name="Clum A."/>
            <person name="Copeland A."/>
            <person name="Grisel N."/>
            <person name="Haridas S."/>
            <person name="Kipfer T."/>
            <person name="LaButti K."/>
            <person name="Lindquist E."/>
            <person name="Lipzen A."/>
            <person name="Maire R."/>
            <person name="Meier B."/>
            <person name="Mihaltcheva S."/>
            <person name="Molinier V."/>
            <person name="Murat C."/>
            <person name="Poggeler S."/>
            <person name="Quandt C.A."/>
            <person name="Sperisen C."/>
            <person name="Tritt A."/>
            <person name="Tisserant E."/>
            <person name="Crous P.W."/>
            <person name="Henrissat B."/>
            <person name="Nehls U."/>
            <person name="Egli S."/>
            <person name="Spatafora J.W."/>
            <person name="Grigoriev I.V."/>
            <person name="Martin F.M."/>
        </authorList>
    </citation>
    <scope>NUCLEOTIDE SEQUENCE [LARGE SCALE GENOMIC DNA]</scope>
    <source>
        <strain evidence="1 2">CBS 207.34</strain>
    </source>
</reference>
<organism evidence="1 2">
    <name type="scientific">Glonium stellatum</name>
    <dbReference type="NCBI Taxonomy" id="574774"/>
    <lineage>
        <taxon>Eukaryota</taxon>
        <taxon>Fungi</taxon>
        <taxon>Dikarya</taxon>
        <taxon>Ascomycota</taxon>
        <taxon>Pezizomycotina</taxon>
        <taxon>Dothideomycetes</taxon>
        <taxon>Pleosporomycetidae</taxon>
        <taxon>Gloniales</taxon>
        <taxon>Gloniaceae</taxon>
        <taxon>Glonium</taxon>
    </lineage>
</organism>
<accession>A0A8E2ENK5</accession>
<evidence type="ECO:0000313" key="1">
    <source>
        <dbReference type="EMBL" id="OCL01796.1"/>
    </source>
</evidence>
<sequence length="120" mass="13653">MLRAGKGTIQRQAELNSYSKKIDGFHIEVDSGDSSSWPHDLASQNFVAQIDRKPVKDVTRQNHPDNWHYFFSPRMNSLQVLPLRRELTVTSRLRACSIKQLRVGIVTVAACTSLQLLFTL</sequence>
<keyword evidence="2" id="KW-1185">Reference proteome</keyword>
<dbReference type="EMBL" id="KV751053">
    <property type="protein sequence ID" value="OCL01796.1"/>
    <property type="molecule type" value="Genomic_DNA"/>
</dbReference>